<feature type="transmembrane region" description="Helical" evidence="1">
    <location>
        <begin position="7"/>
        <end position="29"/>
    </location>
</feature>
<evidence type="ECO:0000256" key="1">
    <source>
        <dbReference type="SAM" id="Phobius"/>
    </source>
</evidence>
<reference evidence="2" key="1">
    <citation type="submission" date="2020-04" db="EMBL/GenBank/DDBJ databases">
        <authorList>
            <person name="Zhang T."/>
        </authorList>
    </citation>
    <scope>NUCLEOTIDE SEQUENCE</scope>
    <source>
        <strain evidence="2">HKST-UBA09</strain>
    </source>
</reference>
<dbReference type="AlphaFoldDB" id="A0A955LAL8"/>
<dbReference type="EMBL" id="JAGQLF010000075">
    <property type="protein sequence ID" value="MCA9387260.1"/>
    <property type="molecule type" value="Genomic_DNA"/>
</dbReference>
<gene>
    <name evidence="2" type="ORF">KC669_04470</name>
</gene>
<evidence type="ECO:0000313" key="3">
    <source>
        <dbReference type="Proteomes" id="UP000714915"/>
    </source>
</evidence>
<reference evidence="2" key="2">
    <citation type="journal article" date="2021" name="Microbiome">
        <title>Successional dynamics and alternative stable states in a saline activated sludge microbial community over 9 years.</title>
        <authorList>
            <person name="Wang Y."/>
            <person name="Ye J."/>
            <person name="Ju F."/>
            <person name="Liu L."/>
            <person name="Boyd J.A."/>
            <person name="Deng Y."/>
            <person name="Parks D.H."/>
            <person name="Jiang X."/>
            <person name="Yin X."/>
            <person name="Woodcroft B.J."/>
            <person name="Tyson G.W."/>
            <person name="Hugenholtz P."/>
            <person name="Polz M.F."/>
            <person name="Zhang T."/>
        </authorList>
    </citation>
    <scope>NUCLEOTIDE SEQUENCE</scope>
    <source>
        <strain evidence="2">HKST-UBA09</strain>
    </source>
</reference>
<keyword evidence="1" id="KW-1133">Transmembrane helix</keyword>
<sequence length="152" mass="17736">MEFVRENLLYIAVAALIVLFLFLGLFSIFNRNSYIAVNSDGEVLGAFEMRQETPSGNLLVSYSYPFGWTVNQNGVTSNIGYFEDSTEQMQIYYVFETYKEKYKGMAKKTFLDANNQKRQMYWEEYTNNDKFYIDAIWPVESLKSSVRFTCLG</sequence>
<comment type="caution">
    <text evidence="2">The sequence shown here is derived from an EMBL/GenBank/DDBJ whole genome shotgun (WGS) entry which is preliminary data.</text>
</comment>
<proteinExistence type="predicted"/>
<feature type="non-terminal residue" evidence="2">
    <location>
        <position position="152"/>
    </location>
</feature>
<organism evidence="2 3">
    <name type="scientific">Candidatus Dojkabacteria bacterium</name>
    <dbReference type="NCBI Taxonomy" id="2099670"/>
    <lineage>
        <taxon>Bacteria</taxon>
        <taxon>Candidatus Dojkabacteria</taxon>
    </lineage>
</organism>
<name>A0A955LAL8_9BACT</name>
<evidence type="ECO:0000313" key="2">
    <source>
        <dbReference type="EMBL" id="MCA9387260.1"/>
    </source>
</evidence>
<keyword evidence="1" id="KW-0812">Transmembrane</keyword>
<dbReference type="Proteomes" id="UP000714915">
    <property type="component" value="Unassembled WGS sequence"/>
</dbReference>
<keyword evidence="1" id="KW-0472">Membrane</keyword>
<accession>A0A955LAL8</accession>
<protein>
    <submittedName>
        <fullName evidence="2">Uncharacterized protein</fullName>
    </submittedName>
</protein>